<feature type="signal peptide" evidence="1">
    <location>
        <begin position="1"/>
        <end position="28"/>
    </location>
</feature>
<dbReference type="GeneID" id="106173862"/>
<dbReference type="KEGG" id="lak:106173862"/>
<gene>
    <name evidence="3" type="primary">LOC106173862</name>
</gene>
<evidence type="ECO:0000256" key="1">
    <source>
        <dbReference type="SAM" id="SignalP"/>
    </source>
</evidence>
<accession>A0A1S3JKF1</accession>
<dbReference type="Proteomes" id="UP000085678">
    <property type="component" value="Unplaced"/>
</dbReference>
<name>A0A1S3JKF1_LINAN</name>
<reference evidence="3" key="1">
    <citation type="submission" date="2025-08" db="UniProtKB">
        <authorList>
            <consortium name="RefSeq"/>
        </authorList>
    </citation>
    <scope>IDENTIFICATION</scope>
    <source>
        <tissue evidence="3">Gonads</tissue>
    </source>
</reference>
<dbReference type="InParanoid" id="A0A1S3JKF1"/>
<evidence type="ECO:0000313" key="3">
    <source>
        <dbReference type="RefSeq" id="XP_013410606.1"/>
    </source>
</evidence>
<proteinExistence type="predicted"/>
<protein>
    <submittedName>
        <fullName evidence="3">Uncharacterized protein LOC106173862</fullName>
    </submittedName>
</protein>
<feature type="chain" id="PRO_5010193459" evidence="1">
    <location>
        <begin position="29"/>
        <end position="122"/>
    </location>
</feature>
<dbReference type="RefSeq" id="XP_013410606.1">
    <property type="nucleotide sequence ID" value="XM_013555152.1"/>
</dbReference>
<sequence>MAMGISSGRVAIAALVALFSCQILATKAGSFSTLYADSFGDEDVDNLPYQDLTQDQLTYAGVNPYQYGDSLIPQDAVNVRSGYLSKRGKHKVEDLIARLRQLSQGDIPSHRVHRVRFGIGRK</sequence>
<organism evidence="2 3">
    <name type="scientific">Lingula anatina</name>
    <name type="common">Brachiopod</name>
    <name type="synonym">Lingula unguis</name>
    <dbReference type="NCBI Taxonomy" id="7574"/>
    <lineage>
        <taxon>Eukaryota</taxon>
        <taxon>Metazoa</taxon>
        <taxon>Spiralia</taxon>
        <taxon>Lophotrochozoa</taxon>
        <taxon>Brachiopoda</taxon>
        <taxon>Linguliformea</taxon>
        <taxon>Lingulata</taxon>
        <taxon>Lingulida</taxon>
        <taxon>Linguloidea</taxon>
        <taxon>Lingulidae</taxon>
        <taxon>Lingula</taxon>
    </lineage>
</organism>
<keyword evidence="2" id="KW-1185">Reference proteome</keyword>
<dbReference type="AlphaFoldDB" id="A0A1S3JKF1"/>
<keyword evidence="1" id="KW-0732">Signal</keyword>
<evidence type="ECO:0000313" key="2">
    <source>
        <dbReference type="Proteomes" id="UP000085678"/>
    </source>
</evidence>